<evidence type="ECO:0000256" key="3">
    <source>
        <dbReference type="ARBA" id="ARBA00023015"/>
    </source>
</evidence>
<dbReference type="CDD" id="cd06170">
    <property type="entry name" value="LuxR_C_like"/>
    <property type="match status" value="1"/>
</dbReference>
<name>Q479E1_DECAR</name>
<evidence type="ECO:0000256" key="4">
    <source>
        <dbReference type="ARBA" id="ARBA00023125"/>
    </source>
</evidence>
<dbReference type="Pfam" id="PF00072">
    <property type="entry name" value="Response_reg"/>
    <property type="match status" value="1"/>
</dbReference>
<dbReference type="SUPFAM" id="SSF46894">
    <property type="entry name" value="C-terminal effector domain of the bipartite response regulators"/>
    <property type="match status" value="1"/>
</dbReference>
<dbReference type="PRINTS" id="PR00038">
    <property type="entry name" value="HTHLUXR"/>
</dbReference>
<dbReference type="GO" id="GO:0003677">
    <property type="term" value="F:DNA binding"/>
    <property type="evidence" value="ECO:0007669"/>
    <property type="project" value="UniProtKB-KW"/>
</dbReference>
<feature type="modified residue" description="4-aspartylphosphate" evidence="6">
    <location>
        <position position="60"/>
    </location>
</feature>
<keyword evidence="2" id="KW-0902">Two-component regulatory system</keyword>
<dbReference type="InterPro" id="IPR016032">
    <property type="entry name" value="Sig_transdc_resp-reg_C-effctor"/>
</dbReference>
<protein>
    <submittedName>
        <fullName evidence="9">Two component transcriptional regulator, LuxR family</fullName>
    </submittedName>
</protein>
<dbReference type="GO" id="GO:0000160">
    <property type="term" value="P:phosphorelay signal transduction system"/>
    <property type="evidence" value="ECO:0007669"/>
    <property type="project" value="UniProtKB-KW"/>
</dbReference>
<keyword evidence="3" id="KW-0805">Transcription regulation</keyword>
<keyword evidence="5" id="KW-0804">Transcription</keyword>
<dbReference type="Gene3D" id="3.40.50.2300">
    <property type="match status" value="1"/>
</dbReference>
<sequence length="208" mass="22932">MTNHTASLVPTVYVVDDDASIRESLSSLIRSAGMAVEVFASPLEFLARDKLSDFACIVLDVRMPEMDGLALQERLAEHAREIPIIFITGHGDVPLAVRAMKAGAIDFLNKPFNDTDLLQAISVALSRVSASSQERMEVADLRARFETLTPREKQILFAVAQGKLNKCIAQDLDVTESTVKVHRHNVMAKMHIKSVAELALAIQRLKPQ</sequence>
<evidence type="ECO:0000256" key="6">
    <source>
        <dbReference type="PROSITE-ProRule" id="PRU00169"/>
    </source>
</evidence>
<evidence type="ECO:0000259" key="7">
    <source>
        <dbReference type="PROSITE" id="PS50043"/>
    </source>
</evidence>
<dbReference type="CDD" id="cd17537">
    <property type="entry name" value="REC_FixJ"/>
    <property type="match status" value="1"/>
</dbReference>
<evidence type="ECO:0000256" key="5">
    <source>
        <dbReference type="ARBA" id="ARBA00023163"/>
    </source>
</evidence>
<reference evidence="9" key="1">
    <citation type="submission" date="2005-08" db="EMBL/GenBank/DDBJ databases">
        <title>Complete sequence of Dechloromonas aromatica RCB.</title>
        <authorList>
            <person name="Salinero K.K."/>
            <person name="Copeland A."/>
            <person name="Lucas S."/>
            <person name="Lapidus A."/>
            <person name="Barry K."/>
            <person name="Detter J.C."/>
            <person name="Glavina T."/>
            <person name="Hammon N."/>
            <person name="Israni S."/>
            <person name="Pitluck S."/>
            <person name="Di Bartolo G."/>
            <person name="Trong S."/>
            <person name="Schmutz J."/>
            <person name="Larimer F."/>
            <person name="Land M."/>
            <person name="Ivanova N."/>
            <person name="Richardson P."/>
        </authorList>
    </citation>
    <scope>NUCLEOTIDE SEQUENCE</scope>
    <source>
        <strain evidence="9">RCB</strain>
    </source>
</reference>
<dbReference type="HOGENOM" id="CLU_000445_90_4_4"/>
<dbReference type="SMART" id="SM00421">
    <property type="entry name" value="HTH_LUXR"/>
    <property type="match status" value="1"/>
</dbReference>
<organism evidence="9">
    <name type="scientific">Dechloromonas aromatica (strain RCB)</name>
    <dbReference type="NCBI Taxonomy" id="159087"/>
    <lineage>
        <taxon>Bacteria</taxon>
        <taxon>Pseudomonadati</taxon>
        <taxon>Pseudomonadota</taxon>
        <taxon>Betaproteobacteria</taxon>
        <taxon>Rhodocyclales</taxon>
        <taxon>Azonexaceae</taxon>
        <taxon>Dechloromonas</taxon>
    </lineage>
</organism>
<dbReference type="InterPro" id="IPR001789">
    <property type="entry name" value="Sig_transdc_resp-reg_receiver"/>
</dbReference>
<feature type="domain" description="Response regulatory" evidence="8">
    <location>
        <begin position="11"/>
        <end position="125"/>
    </location>
</feature>
<dbReference type="SMART" id="SM00448">
    <property type="entry name" value="REC"/>
    <property type="match status" value="1"/>
</dbReference>
<dbReference type="EMBL" id="CP000089">
    <property type="protein sequence ID" value="AAZ48540.1"/>
    <property type="molecule type" value="Genomic_DNA"/>
</dbReference>
<dbReference type="KEGG" id="dar:Daro_3812"/>
<dbReference type="InterPro" id="IPR011006">
    <property type="entry name" value="CheY-like_superfamily"/>
</dbReference>
<dbReference type="AlphaFoldDB" id="Q479E1"/>
<dbReference type="Pfam" id="PF00196">
    <property type="entry name" value="GerE"/>
    <property type="match status" value="1"/>
</dbReference>
<dbReference type="PANTHER" id="PTHR44688:SF16">
    <property type="entry name" value="DNA-BINDING TRANSCRIPTIONAL ACTIVATOR DEVR_DOSR"/>
    <property type="match status" value="1"/>
</dbReference>
<dbReference type="SUPFAM" id="SSF52172">
    <property type="entry name" value="CheY-like"/>
    <property type="match status" value="1"/>
</dbReference>
<dbReference type="STRING" id="159087.Daro_3812"/>
<dbReference type="PROSITE" id="PS00622">
    <property type="entry name" value="HTH_LUXR_1"/>
    <property type="match status" value="1"/>
</dbReference>
<keyword evidence="4" id="KW-0238">DNA-binding</keyword>
<dbReference type="Gene3D" id="1.10.10.10">
    <property type="entry name" value="Winged helix-like DNA-binding domain superfamily/Winged helix DNA-binding domain"/>
    <property type="match status" value="1"/>
</dbReference>
<proteinExistence type="predicted"/>
<dbReference type="GO" id="GO:0006355">
    <property type="term" value="P:regulation of DNA-templated transcription"/>
    <property type="evidence" value="ECO:0007669"/>
    <property type="project" value="InterPro"/>
</dbReference>
<dbReference type="OrthoDB" id="9802186at2"/>
<evidence type="ECO:0000256" key="2">
    <source>
        <dbReference type="ARBA" id="ARBA00023012"/>
    </source>
</evidence>
<dbReference type="PROSITE" id="PS50043">
    <property type="entry name" value="HTH_LUXR_2"/>
    <property type="match status" value="1"/>
</dbReference>
<feature type="domain" description="HTH luxR-type" evidence="7">
    <location>
        <begin position="141"/>
        <end position="206"/>
    </location>
</feature>
<dbReference type="eggNOG" id="COG4566">
    <property type="taxonomic scope" value="Bacteria"/>
</dbReference>
<keyword evidence="1 6" id="KW-0597">Phosphoprotein</keyword>
<evidence type="ECO:0000259" key="8">
    <source>
        <dbReference type="PROSITE" id="PS50110"/>
    </source>
</evidence>
<dbReference type="InterPro" id="IPR036388">
    <property type="entry name" value="WH-like_DNA-bd_sf"/>
</dbReference>
<gene>
    <name evidence="9" type="ordered locus">Daro_3812</name>
</gene>
<accession>Q479E1</accession>
<evidence type="ECO:0000256" key="1">
    <source>
        <dbReference type="ARBA" id="ARBA00022553"/>
    </source>
</evidence>
<dbReference type="InterPro" id="IPR000792">
    <property type="entry name" value="Tscrpt_reg_LuxR_C"/>
</dbReference>
<dbReference type="PANTHER" id="PTHR44688">
    <property type="entry name" value="DNA-BINDING TRANSCRIPTIONAL ACTIVATOR DEVR_DOSR"/>
    <property type="match status" value="1"/>
</dbReference>
<evidence type="ECO:0000313" key="9">
    <source>
        <dbReference type="EMBL" id="AAZ48540.1"/>
    </source>
</evidence>
<dbReference type="PROSITE" id="PS50110">
    <property type="entry name" value="RESPONSE_REGULATORY"/>
    <property type="match status" value="1"/>
</dbReference>
<dbReference type="FunFam" id="3.40.50.2300:FF:000018">
    <property type="entry name" value="DNA-binding transcriptional regulator NtrC"/>
    <property type="match status" value="1"/>
</dbReference>